<gene>
    <name evidence="1" type="ORF">XBKB1_800027</name>
</gene>
<evidence type="ECO:0000313" key="1">
    <source>
        <dbReference type="EMBL" id="CDH26626.1"/>
    </source>
</evidence>
<comment type="caution">
    <text evidence="1">The sequence shown here is derived from an EMBL/GenBank/DDBJ whole genome shotgun (WGS) entry which is preliminary data.</text>
</comment>
<accession>A0A077Q132</accession>
<dbReference type="Proteomes" id="UP000028493">
    <property type="component" value="Unassembled WGS sequence"/>
</dbReference>
<reference evidence="1" key="1">
    <citation type="submission" date="2013-07" db="EMBL/GenBank/DDBJ databases">
        <title>Sub-species coevolution in mutualistic symbiosis.</title>
        <authorList>
            <person name="Murfin K."/>
            <person name="Klassen J."/>
            <person name="Lee M."/>
            <person name="Forst S."/>
            <person name="Stock P."/>
            <person name="Goodrich-Blair H."/>
        </authorList>
    </citation>
    <scope>NUCLEOTIDE SEQUENCE [LARGE SCALE GENOMIC DNA]</scope>
    <source>
        <strain evidence="1">Kraussei Becker Underwood</strain>
    </source>
</reference>
<organism evidence="1 2">
    <name type="scientific">Xenorhabdus bovienii str. kraussei Becker Underwood</name>
    <dbReference type="NCBI Taxonomy" id="1398204"/>
    <lineage>
        <taxon>Bacteria</taxon>
        <taxon>Pseudomonadati</taxon>
        <taxon>Pseudomonadota</taxon>
        <taxon>Gammaproteobacteria</taxon>
        <taxon>Enterobacterales</taxon>
        <taxon>Morganellaceae</taxon>
        <taxon>Xenorhabdus</taxon>
    </lineage>
</organism>
<protein>
    <submittedName>
        <fullName evidence="1">Uncharacterized protein</fullName>
    </submittedName>
</protein>
<sequence>MKLTGVKEGDNTGYCVMGRESRWKQSFLLKPVKMRFPEIFKSSHPSAPAMTAHIVRNSTSNKG</sequence>
<evidence type="ECO:0000313" key="2">
    <source>
        <dbReference type="Proteomes" id="UP000028493"/>
    </source>
</evidence>
<dbReference type="AlphaFoldDB" id="A0A077Q132"/>
<dbReference type="HOGENOM" id="CLU_2884920_0_0_6"/>
<proteinExistence type="predicted"/>
<name>A0A077Q132_XENBV</name>
<dbReference type="EMBL" id="CBSZ010000418">
    <property type="protein sequence ID" value="CDH26626.1"/>
    <property type="molecule type" value="Genomic_DNA"/>
</dbReference>